<keyword evidence="1" id="KW-1133">Transmembrane helix</keyword>
<keyword evidence="3" id="KW-1185">Reference proteome</keyword>
<evidence type="ECO:0000313" key="2">
    <source>
        <dbReference type="EMBL" id="MFD1645561.1"/>
    </source>
</evidence>
<dbReference type="RefSeq" id="WP_256398923.1">
    <property type="nucleotide sequence ID" value="NZ_JANHJR010000001.1"/>
</dbReference>
<dbReference type="EMBL" id="JBHUDO010000002">
    <property type="protein sequence ID" value="MFD1645561.1"/>
    <property type="molecule type" value="Genomic_DNA"/>
</dbReference>
<organism evidence="2 3">
    <name type="scientific">Haloarchaeobius litoreus</name>
    <dbReference type="NCBI Taxonomy" id="755306"/>
    <lineage>
        <taxon>Archaea</taxon>
        <taxon>Methanobacteriati</taxon>
        <taxon>Methanobacteriota</taxon>
        <taxon>Stenosarchaea group</taxon>
        <taxon>Halobacteria</taxon>
        <taxon>Halobacteriales</taxon>
        <taxon>Halorubellaceae</taxon>
        <taxon>Haloarchaeobius</taxon>
    </lineage>
</organism>
<accession>A0ABD6DGX8</accession>
<sequence>MSSLIKSAANRIAGISIEYLFGLASVLAILFEAAAILTPLPKYSFVAGVGVAAVFAIASYSLKSRVVASISLQDPQDASVVAKNHINVTGEISRLIGHAEMAEWTNDCRIKFRSEAGFDVKVGNNPAGTERSENMDSIFVHDGVNDFDFTLSVIRATDAASTYDMKIVDTINNHHITEYTVEIYAT</sequence>
<feature type="transmembrane region" description="Helical" evidence="1">
    <location>
        <begin position="12"/>
        <end position="37"/>
    </location>
</feature>
<keyword evidence="1" id="KW-0812">Transmembrane</keyword>
<comment type="caution">
    <text evidence="2">The sequence shown here is derived from an EMBL/GenBank/DDBJ whole genome shotgun (WGS) entry which is preliminary data.</text>
</comment>
<dbReference type="Proteomes" id="UP001597034">
    <property type="component" value="Unassembled WGS sequence"/>
</dbReference>
<feature type="transmembrane region" description="Helical" evidence="1">
    <location>
        <begin position="43"/>
        <end position="62"/>
    </location>
</feature>
<name>A0ABD6DGX8_9EURY</name>
<gene>
    <name evidence="2" type="ORF">ACFSBL_07690</name>
</gene>
<evidence type="ECO:0000256" key="1">
    <source>
        <dbReference type="SAM" id="Phobius"/>
    </source>
</evidence>
<keyword evidence="1" id="KW-0472">Membrane</keyword>
<dbReference type="AlphaFoldDB" id="A0ABD6DGX8"/>
<evidence type="ECO:0000313" key="3">
    <source>
        <dbReference type="Proteomes" id="UP001597034"/>
    </source>
</evidence>
<reference evidence="2 3" key="1">
    <citation type="journal article" date="2019" name="Int. J. Syst. Evol. Microbiol.">
        <title>The Global Catalogue of Microorganisms (GCM) 10K type strain sequencing project: providing services to taxonomists for standard genome sequencing and annotation.</title>
        <authorList>
            <consortium name="The Broad Institute Genomics Platform"/>
            <consortium name="The Broad Institute Genome Sequencing Center for Infectious Disease"/>
            <person name="Wu L."/>
            <person name="Ma J."/>
        </authorList>
    </citation>
    <scope>NUCLEOTIDE SEQUENCE [LARGE SCALE GENOMIC DNA]</scope>
    <source>
        <strain evidence="2 3">CGMCC 1.10390</strain>
    </source>
</reference>
<proteinExistence type="predicted"/>
<protein>
    <submittedName>
        <fullName evidence="2">Uncharacterized protein</fullName>
    </submittedName>
</protein>